<reference evidence="4" key="1">
    <citation type="submission" date="2019-10" db="EMBL/GenBank/DDBJ databases">
        <title>Complete Genome Sequence of Bradyrhizobium betae type strain PL7HG1T.</title>
        <authorList>
            <person name="Bromfield E.S.P."/>
            <person name="Cloutier S."/>
        </authorList>
    </citation>
    <scope>NUCLEOTIDE SEQUENCE [LARGE SCALE GENOMIC DNA]</scope>
    <source>
        <strain evidence="4">PL7HG1</strain>
    </source>
</reference>
<accession>A0A5P6NY69</accession>
<gene>
    <name evidence="3" type="ORF">F8237_00615</name>
</gene>
<dbReference type="PANTHER" id="PTHR31528:SF3">
    <property type="entry name" value="THIAMINE BIOSYNTHESIS PROTEIN HI_0357-RELATED"/>
    <property type="match status" value="1"/>
</dbReference>
<feature type="signal peptide" evidence="1">
    <location>
        <begin position="1"/>
        <end position="37"/>
    </location>
</feature>
<evidence type="ECO:0000313" key="3">
    <source>
        <dbReference type="EMBL" id="QFI71001.1"/>
    </source>
</evidence>
<dbReference type="OrthoDB" id="7431968at2"/>
<dbReference type="AlphaFoldDB" id="A0A5P6NY69"/>
<proteinExistence type="predicted"/>
<dbReference type="InterPro" id="IPR006311">
    <property type="entry name" value="TAT_signal"/>
</dbReference>
<dbReference type="Proteomes" id="UP000325641">
    <property type="component" value="Chromosome"/>
</dbReference>
<evidence type="ECO:0000256" key="1">
    <source>
        <dbReference type="SAM" id="SignalP"/>
    </source>
</evidence>
<dbReference type="KEGG" id="bbet:F8237_00615"/>
<name>A0A5P6NY69_9BRAD</name>
<protein>
    <submittedName>
        <fullName evidence="3">ABC transporter substrate-binding protein</fullName>
    </submittedName>
</protein>
<organism evidence="3 4">
    <name type="scientific">Bradyrhizobium betae</name>
    <dbReference type="NCBI Taxonomy" id="244734"/>
    <lineage>
        <taxon>Bacteria</taxon>
        <taxon>Pseudomonadati</taxon>
        <taxon>Pseudomonadota</taxon>
        <taxon>Alphaproteobacteria</taxon>
        <taxon>Hyphomicrobiales</taxon>
        <taxon>Nitrobacteraceae</taxon>
        <taxon>Bradyrhizobium</taxon>
    </lineage>
</organism>
<dbReference type="Pfam" id="PF09084">
    <property type="entry name" value="NMT1"/>
    <property type="match status" value="1"/>
</dbReference>
<feature type="chain" id="PRO_5024808656" evidence="1">
    <location>
        <begin position="38"/>
        <end position="349"/>
    </location>
</feature>
<evidence type="ECO:0000259" key="2">
    <source>
        <dbReference type="Pfam" id="PF09084"/>
    </source>
</evidence>
<dbReference type="InterPro" id="IPR027939">
    <property type="entry name" value="NMT1/THI5"/>
</dbReference>
<dbReference type="InterPro" id="IPR015168">
    <property type="entry name" value="SsuA/THI5"/>
</dbReference>
<evidence type="ECO:0000313" key="4">
    <source>
        <dbReference type="Proteomes" id="UP000325641"/>
    </source>
</evidence>
<dbReference type="PANTHER" id="PTHR31528">
    <property type="entry name" value="4-AMINO-5-HYDROXYMETHYL-2-METHYLPYRIMIDINE PHOSPHATE SYNTHASE THI11-RELATED"/>
    <property type="match status" value="1"/>
</dbReference>
<dbReference type="SUPFAM" id="SSF53850">
    <property type="entry name" value="Periplasmic binding protein-like II"/>
    <property type="match status" value="1"/>
</dbReference>
<dbReference type="GO" id="GO:0009228">
    <property type="term" value="P:thiamine biosynthetic process"/>
    <property type="evidence" value="ECO:0007669"/>
    <property type="project" value="InterPro"/>
</dbReference>
<keyword evidence="1" id="KW-0732">Signal</keyword>
<dbReference type="PROSITE" id="PS51318">
    <property type="entry name" value="TAT"/>
    <property type="match status" value="1"/>
</dbReference>
<dbReference type="Gene3D" id="3.40.190.10">
    <property type="entry name" value="Periplasmic binding protein-like II"/>
    <property type="match status" value="2"/>
</dbReference>
<dbReference type="EMBL" id="CP044543">
    <property type="protein sequence ID" value="QFI71001.1"/>
    <property type="molecule type" value="Genomic_DNA"/>
</dbReference>
<sequence length="349" mass="37821">MGRATSRVAATRRDAMKRLQAAVVTLMLGLPAVPASAGEAVNLILNWTPTADHSPFYYAKAQGWYEKAGIDLTIEVGKGSGVSAAKVGAGGSAFGIADLATMLVAKSKGADDVALMSIYANTGQTFYWLKSYGVNGVKDFPSHKIGNPPGDASRVMWPAFAKAAGIAPDAVSFVNIGPTAKIAGLKSHTVDIISDFYNEHDLKVIEFGPDLGYVNWKDIGLNPYGNSLIVNGAYLQKNPKLVEEFVRISQKAFATCVADVEPCLKALLDQVSGLDKANQERQWERIKYLMTDEFTTTKGLGWIDGERMKKDYELVQTYLGMEKPFDVSTAFSTRMLDPSVKMDASKVKK</sequence>
<feature type="domain" description="SsuA/THI5-like" evidence="2">
    <location>
        <begin position="51"/>
        <end position="259"/>
    </location>
</feature>